<dbReference type="PROSITE" id="PS50188">
    <property type="entry name" value="B302_SPRY"/>
    <property type="match status" value="1"/>
</dbReference>
<evidence type="ECO:0000256" key="3">
    <source>
        <dbReference type="ARBA" id="ARBA00022833"/>
    </source>
</evidence>
<keyword evidence="1" id="KW-0479">Metal-binding</keyword>
<feature type="domain" description="B box-type" evidence="6">
    <location>
        <begin position="87"/>
        <end position="128"/>
    </location>
</feature>
<dbReference type="PROSITE" id="PS00518">
    <property type="entry name" value="ZF_RING_1"/>
    <property type="match status" value="1"/>
</dbReference>
<keyword evidence="2 4" id="KW-0863">Zinc-finger</keyword>
<dbReference type="InterPro" id="IPR000315">
    <property type="entry name" value="Znf_B-box"/>
</dbReference>
<dbReference type="SUPFAM" id="SSF57845">
    <property type="entry name" value="B-box zinc-binding domain"/>
    <property type="match status" value="1"/>
</dbReference>
<dbReference type="Gene3D" id="2.60.120.920">
    <property type="match status" value="1"/>
</dbReference>
<dbReference type="InterPro" id="IPR006574">
    <property type="entry name" value="PRY"/>
</dbReference>
<name>A0A6I9P063_9TELE</name>
<sequence length="428" mass="48903">MAANVSPSEVDFACPVCCDIFRDPVVLLCGHSFCKHCLQEWWRQSALQSCPVCKGLFPLEQPPLNLALRNLCDNLRQEKSQRPKSGSKDLICSLHSEKLKLFCQDDRKLICVICRDSQKHKKHNCIPINEAAEPYRLQAQQTEKTIKEEFQKLYQFLRAEETARIDAVRIEAALKSEAMDIRIVNLTAEISSLTDKLKTLEMDIKAEDMTFMLNVKSTMERSQFNLPDPETPLGALLDEAKHTGNLLFTVWKKMKDILQHTPVTLDPNTGGSLLIISEHMTRSTTIDKCQTLPKNPERLSSFNVLGSEGFSRGKHSWDVEVEGYWAVGVAVKDNLHRKIWAIYMCACTGILRELTPDDYVKVVSEDSFPKRVRVQLDCDHGILAFFDLDRKKPVHTIKYTFTGTVFPYFQDNVKILPSEWSVVQRRPN</sequence>
<dbReference type="Proteomes" id="UP000504611">
    <property type="component" value="Unplaced"/>
</dbReference>
<dbReference type="GO" id="GO:0004842">
    <property type="term" value="F:ubiquitin-protein transferase activity"/>
    <property type="evidence" value="ECO:0007669"/>
    <property type="project" value="InterPro"/>
</dbReference>
<dbReference type="PROSITE" id="PS50119">
    <property type="entry name" value="ZF_BBOX"/>
    <property type="match status" value="1"/>
</dbReference>
<evidence type="ECO:0000259" key="5">
    <source>
        <dbReference type="PROSITE" id="PS50089"/>
    </source>
</evidence>
<dbReference type="SUPFAM" id="SSF57850">
    <property type="entry name" value="RING/U-box"/>
    <property type="match status" value="1"/>
</dbReference>
<dbReference type="PRINTS" id="PR01407">
    <property type="entry name" value="BUTYPHLNCDUF"/>
</dbReference>
<dbReference type="PROSITE" id="PS50089">
    <property type="entry name" value="ZF_RING_2"/>
    <property type="match status" value="1"/>
</dbReference>
<evidence type="ECO:0000256" key="4">
    <source>
        <dbReference type="PROSITE-ProRule" id="PRU00024"/>
    </source>
</evidence>
<dbReference type="InterPro" id="IPR027370">
    <property type="entry name" value="Znf-RING_euk"/>
</dbReference>
<feature type="domain" description="B30.2/SPRY" evidence="7">
    <location>
        <begin position="243"/>
        <end position="427"/>
    </location>
</feature>
<keyword evidence="8" id="KW-1185">Reference proteome</keyword>
<dbReference type="InterPro" id="IPR017907">
    <property type="entry name" value="Znf_RING_CS"/>
</dbReference>
<evidence type="ECO:0000259" key="7">
    <source>
        <dbReference type="PROSITE" id="PS50188"/>
    </source>
</evidence>
<proteinExistence type="predicted"/>
<dbReference type="OrthoDB" id="654191at2759"/>
<dbReference type="GeneID" id="104957806"/>
<dbReference type="SMART" id="SM00589">
    <property type="entry name" value="PRY"/>
    <property type="match status" value="1"/>
</dbReference>
<accession>A0A6I9P063</accession>
<evidence type="ECO:0000313" key="9">
    <source>
        <dbReference type="RefSeq" id="XP_010783774.1"/>
    </source>
</evidence>
<dbReference type="SMART" id="SM00184">
    <property type="entry name" value="RING"/>
    <property type="match status" value="1"/>
</dbReference>
<dbReference type="RefSeq" id="XP_010783774.1">
    <property type="nucleotide sequence ID" value="XM_010785472.1"/>
</dbReference>
<evidence type="ECO:0000256" key="2">
    <source>
        <dbReference type="ARBA" id="ARBA00022771"/>
    </source>
</evidence>
<dbReference type="Pfam" id="PF13445">
    <property type="entry name" value="zf-RING_UBOX"/>
    <property type="match status" value="1"/>
</dbReference>
<dbReference type="AlphaFoldDB" id="A0A6I9P063"/>
<dbReference type="SMART" id="SM00504">
    <property type="entry name" value="Ubox"/>
    <property type="match status" value="1"/>
</dbReference>
<dbReference type="InterPro" id="IPR001870">
    <property type="entry name" value="B30.2/SPRY"/>
</dbReference>
<gene>
    <name evidence="9" type="primary">LOC104957806</name>
</gene>
<dbReference type="Gene3D" id="3.30.160.60">
    <property type="entry name" value="Classic Zinc Finger"/>
    <property type="match status" value="1"/>
</dbReference>
<dbReference type="Gene3D" id="3.30.40.10">
    <property type="entry name" value="Zinc/RING finger domain, C3HC4 (zinc finger)"/>
    <property type="match status" value="1"/>
</dbReference>
<evidence type="ECO:0000256" key="1">
    <source>
        <dbReference type="ARBA" id="ARBA00022723"/>
    </source>
</evidence>
<dbReference type="InterPro" id="IPR003613">
    <property type="entry name" value="Ubox_domain"/>
</dbReference>
<dbReference type="SMART" id="SM00336">
    <property type="entry name" value="BBOX"/>
    <property type="match status" value="1"/>
</dbReference>
<evidence type="ECO:0000313" key="8">
    <source>
        <dbReference type="Proteomes" id="UP000504611"/>
    </source>
</evidence>
<reference evidence="9" key="1">
    <citation type="submission" date="2025-08" db="UniProtKB">
        <authorList>
            <consortium name="RefSeq"/>
        </authorList>
    </citation>
    <scope>IDENTIFICATION</scope>
    <source>
        <tissue evidence="9">Muscle</tissue>
    </source>
</reference>
<dbReference type="Pfam" id="PF13765">
    <property type="entry name" value="PRY"/>
    <property type="match status" value="1"/>
</dbReference>
<dbReference type="InterPro" id="IPR003879">
    <property type="entry name" value="Butyrophylin_SPRY"/>
</dbReference>
<dbReference type="InterPro" id="IPR013083">
    <property type="entry name" value="Znf_RING/FYVE/PHD"/>
</dbReference>
<protein>
    <submittedName>
        <fullName evidence="9">Zinc-binding protein A33-like isoform X2</fullName>
    </submittedName>
</protein>
<dbReference type="Pfam" id="PF00643">
    <property type="entry name" value="zf-B_box"/>
    <property type="match status" value="1"/>
</dbReference>
<dbReference type="CDD" id="cd19800">
    <property type="entry name" value="Bbox2_xNF7-like"/>
    <property type="match status" value="1"/>
</dbReference>
<dbReference type="InterPro" id="IPR001841">
    <property type="entry name" value="Znf_RING"/>
</dbReference>
<evidence type="ECO:0000259" key="6">
    <source>
        <dbReference type="PROSITE" id="PS50119"/>
    </source>
</evidence>
<organism evidence="8 9">
    <name type="scientific">Notothenia coriiceps</name>
    <name type="common">black rockcod</name>
    <dbReference type="NCBI Taxonomy" id="8208"/>
    <lineage>
        <taxon>Eukaryota</taxon>
        <taxon>Metazoa</taxon>
        <taxon>Chordata</taxon>
        <taxon>Craniata</taxon>
        <taxon>Vertebrata</taxon>
        <taxon>Euteleostomi</taxon>
        <taxon>Actinopterygii</taxon>
        <taxon>Neopterygii</taxon>
        <taxon>Teleostei</taxon>
        <taxon>Neoteleostei</taxon>
        <taxon>Acanthomorphata</taxon>
        <taxon>Eupercaria</taxon>
        <taxon>Perciformes</taxon>
        <taxon>Notothenioidei</taxon>
        <taxon>Nototheniidae</taxon>
        <taxon>Notothenia</taxon>
    </lineage>
</organism>
<dbReference type="GO" id="GO:0008270">
    <property type="term" value="F:zinc ion binding"/>
    <property type="evidence" value="ECO:0007669"/>
    <property type="project" value="UniProtKB-KW"/>
</dbReference>
<dbReference type="PANTHER" id="PTHR24103">
    <property type="entry name" value="E3 UBIQUITIN-PROTEIN LIGASE TRIM"/>
    <property type="match status" value="1"/>
</dbReference>
<dbReference type="InterPro" id="IPR043136">
    <property type="entry name" value="B30.2/SPRY_sf"/>
</dbReference>
<dbReference type="GO" id="GO:0016567">
    <property type="term" value="P:protein ubiquitination"/>
    <property type="evidence" value="ECO:0007669"/>
    <property type="project" value="InterPro"/>
</dbReference>
<keyword evidence="3" id="KW-0862">Zinc</keyword>
<feature type="domain" description="RING-type" evidence="5">
    <location>
        <begin position="14"/>
        <end position="54"/>
    </location>
</feature>
<dbReference type="InterPro" id="IPR050143">
    <property type="entry name" value="TRIM/RBCC"/>
</dbReference>
<dbReference type="SUPFAM" id="SSF49899">
    <property type="entry name" value="Concanavalin A-like lectins/glucanases"/>
    <property type="match status" value="1"/>
</dbReference>
<dbReference type="InterPro" id="IPR013320">
    <property type="entry name" value="ConA-like_dom_sf"/>
</dbReference>